<evidence type="ECO:0000256" key="6">
    <source>
        <dbReference type="ARBA" id="ARBA00022801"/>
    </source>
</evidence>
<organism evidence="10">
    <name type="scientific">Hirondellea gigas</name>
    <dbReference type="NCBI Taxonomy" id="1518452"/>
    <lineage>
        <taxon>Eukaryota</taxon>
        <taxon>Metazoa</taxon>
        <taxon>Ecdysozoa</taxon>
        <taxon>Arthropoda</taxon>
        <taxon>Crustacea</taxon>
        <taxon>Multicrustacea</taxon>
        <taxon>Malacostraca</taxon>
        <taxon>Eumalacostraca</taxon>
        <taxon>Peracarida</taxon>
        <taxon>Amphipoda</taxon>
        <taxon>Amphilochidea</taxon>
        <taxon>Lysianassida</taxon>
        <taxon>Lysianassidira</taxon>
        <taxon>Lysianassoidea</taxon>
        <taxon>Lysianassidae</taxon>
        <taxon>Hirondellea</taxon>
    </lineage>
</organism>
<name>A0A2P2I1C9_9CRUS</name>
<dbReference type="GO" id="GO:0000166">
    <property type="term" value="F:nucleotide binding"/>
    <property type="evidence" value="ECO:0007669"/>
    <property type="project" value="UniProtKB-KW"/>
</dbReference>
<dbReference type="FunFam" id="3.40.50.1000:FF:000032">
    <property type="entry name" value="Cytosolic 5-nucleotidase 3-like"/>
    <property type="match status" value="1"/>
</dbReference>
<keyword evidence="8 9" id="KW-0546">Nucleotide metabolism</keyword>
<dbReference type="GO" id="GO:0009117">
    <property type="term" value="P:nucleotide metabolic process"/>
    <property type="evidence" value="ECO:0007669"/>
    <property type="project" value="UniProtKB-KW"/>
</dbReference>
<keyword evidence="7" id="KW-0460">Magnesium</keyword>
<sequence length="369" mass="41802">MWFRLHVPMVVLSGKIGQLNSLLPTDAAPLWNHLSAKSSLYATTNVPVFFSHRFFYTSRRRGTAFEGGNMSGTTNTNYPLLRKLGFPDKKNIRIKDPARTEEILQRLIDGGFKKLQVVADFDYTMTRVYNEDGERCHCSWGVLDNSPLMPEFYRSTTRTLLDKYYPIEVSPTMTEQEKIPHMMEWYTQVHELLVRCKLNRRTLTTAVANSNTKLRIGSEELLGKLEAASVPLLVFSAGMGDILLLVLKKFNLLSPNVKVVSNFFKYDQQDCVVGFEGEMIHMFNKNENAIHESPYFKDIGNRSNAILMGDSLGDIKMAQGIPSPNALLKIGFLNDKIDERLAAYESVYDVVLLDDQTMDVANAVVSLIH</sequence>
<dbReference type="GO" id="GO:0008253">
    <property type="term" value="F:5'-nucleotidase activity"/>
    <property type="evidence" value="ECO:0007669"/>
    <property type="project" value="UniProtKB-EC"/>
</dbReference>
<dbReference type="PANTHER" id="PTHR13045:SF0">
    <property type="entry name" value="7-METHYLGUANOSINE PHOSPHATE-SPECIFIC 5'-NUCLEOTIDASE"/>
    <property type="match status" value="1"/>
</dbReference>
<dbReference type="SFLD" id="SFLDG01128">
    <property type="entry name" value="C1.4:_5'-Nucleotidase_Like"/>
    <property type="match status" value="1"/>
</dbReference>
<proteinExistence type="evidence at transcript level"/>
<dbReference type="InterPro" id="IPR036412">
    <property type="entry name" value="HAD-like_sf"/>
</dbReference>
<dbReference type="SFLD" id="SFLDS00003">
    <property type="entry name" value="Haloacid_Dehalogenase"/>
    <property type="match status" value="1"/>
</dbReference>
<dbReference type="SUPFAM" id="SSF56784">
    <property type="entry name" value="HAD-like"/>
    <property type="match status" value="1"/>
</dbReference>
<keyword evidence="5 9" id="KW-0547">Nucleotide-binding</keyword>
<keyword evidence="6 9" id="KW-0378">Hydrolase</keyword>
<dbReference type="EMBL" id="IACF01002182">
    <property type="protein sequence ID" value="LAB67845.1"/>
    <property type="molecule type" value="mRNA"/>
</dbReference>
<evidence type="ECO:0000256" key="3">
    <source>
        <dbReference type="ARBA" id="ARBA00012643"/>
    </source>
</evidence>
<reference evidence="10" key="2">
    <citation type="journal article" date="2018" name="Biosci. Biotechnol. Biochem.">
        <title>Polysaccharide hydrolase of the hadal zone amphipods Hirondellea gigas.</title>
        <authorList>
            <person name="Kobayashi H."/>
            <person name="Nagahama T."/>
            <person name="Arai W."/>
            <person name="Sasagawa Y."/>
            <person name="Umeda M."/>
            <person name="Hayashi T."/>
            <person name="Nikaido I."/>
            <person name="Watanabe H."/>
            <person name="Oguri K."/>
            <person name="Kitazato H."/>
            <person name="Fujioka K."/>
            <person name="Kido Y."/>
            <person name="Takami H."/>
        </authorList>
    </citation>
    <scope>NUCLEOTIDE SEQUENCE</scope>
    <source>
        <tissue evidence="10">Whole body</tissue>
    </source>
</reference>
<protein>
    <recommendedName>
        <fullName evidence="3 9">5'-nucleotidase</fullName>
        <ecNumber evidence="3 9">3.1.3.5</ecNumber>
    </recommendedName>
</protein>
<dbReference type="NCBIfam" id="TIGR01544">
    <property type="entry name" value="HAD-SF-IE"/>
    <property type="match status" value="1"/>
</dbReference>
<evidence type="ECO:0000313" key="11">
    <source>
        <dbReference type="EMBL" id="LAC21474.1"/>
    </source>
</evidence>
<evidence type="ECO:0000256" key="4">
    <source>
        <dbReference type="ARBA" id="ARBA00022723"/>
    </source>
</evidence>
<dbReference type="PANTHER" id="PTHR13045">
    <property type="entry name" value="5'-NUCLEOTIDASE"/>
    <property type="match status" value="1"/>
</dbReference>
<dbReference type="Gene3D" id="3.40.50.1000">
    <property type="entry name" value="HAD superfamily/HAD-like"/>
    <property type="match status" value="1"/>
</dbReference>
<comment type="subcellular location">
    <subcellularLocation>
        <location evidence="9">Cytoplasm</location>
    </subcellularLocation>
</comment>
<evidence type="ECO:0000313" key="10">
    <source>
        <dbReference type="EMBL" id="LAB67845.1"/>
    </source>
</evidence>
<keyword evidence="4" id="KW-0479">Metal-binding</keyword>
<dbReference type="EC" id="3.1.3.5" evidence="3 9"/>
<evidence type="ECO:0000256" key="5">
    <source>
        <dbReference type="ARBA" id="ARBA00022741"/>
    </source>
</evidence>
<evidence type="ECO:0000256" key="2">
    <source>
        <dbReference type="ARBA" id="ARBA00008389"/>
    </source>
</evidence>
<keyword evidence="9" id="KW-0963">Cytoplasm</keyword>
<reference evidence="11" key="1">
    <citation type="submission" date="2017-11" db="EMBL/GenBank/DDBJ databases">
        <title>The sensing device of the deep-sea amphipod.</title>
        <authorList>
            <person name="Kobayashi H."/>
            <person name="Nagahama T."/>
            <person name="Arai W."/>
            <person name="Sasagawa Y."/>
            <person name="Umeda M."/>
            <person name="Hayashi T."/>
            <person name="Nikaido I."/>
            <person name="Watanabe H."/>
            <person name="Oguri K."/>
            <person name="Kitazato H."/>
            <person name="Fujioka K."/>
            <person name="Kido Y."/>
            <person name="Takami H."/>
        </authorList>
    </citation>
    <scope>NUCLEOTIDE SEQUENCE</scope>
    <source>
        <tissue evidence="11">Whole body</tissue>
    </source>
</reference>
<dbReference type="InterPro" id="IPR006434">
    <property type="entry name" value="Pyrimidine_nucleotidase_eu"/>
</dbReference>
<dbReference type="FunFam" id="1.10.150.340:FF:000001">
    <property type="entry name" value="Cytosolic 5-nucleotidase 3-like"/>
    <property type="match status" value="1"/>
</dbReference>
<dbReference type="Gene3D" id="1.10.150.340">
    <property type="entry name" value="Pyrimidine 5'-nucleotidase (UMPH-1), N-terminal domain"/>
    <property type="match status" value="1"/>
</dbReference>
<evidence type="ECO:0000256" key="1">
    <source>
        <dbReference type="ARBA" id="ARBA00000815"/>
    </source>
</evidence>
<dbReference type="Pfam" id="PF05822">
    <property type="entry name" value="UMPH-1"/>
    <property type="match status" value="1"/>
</dbReference>
<dbReference type="AlphaFoldDB" id="A0A2P2I1C9"/>
<dbReference type="EMBL" id="IACT01002180">
    <property type="protein sequence ID" value="LAC21474.1"/>
    <property type="molecule type" value="mRNA"/>
</dbReference>
<dbReference type="InterPro" id="IPR023214">
    <property type="entry name" value="HAD_sf"/>
</dbReference>
<accession>A0A2P2I1C9</accession>
<comment type="catalytic activity">
    <reaction evidence="1 9">
        <text>a ribonucleoside 5'-phosphate + H2O = a ribonucleoside + phosphate</text>
        <dbReference type="Rhea" id="RHEA:12484"/>
        <dbReference type="ChEBI" id="CHEBI:15377"/>
        <dbReference type="ChEBI" id="CHEBI:18254"/>
        <dbReference type="ChEBI" id="CHEBI:43474"/>
        <dbReference type="ChEBI" id="CHEBI:58043"/>
        <dbReference type="EC" id="3.1.3.5"/>
    </reaction>
</comment>
<dbReference type="GO" id="GO:0000287">
    <property type="term" value="F:magnesium ion binding"/>
    <property type="evidence" value="ECO:0007669"/>
    <property type="project" value="InterPro"/>
</dbReference>
<evidence type="ECO:0000256" key="8">
    <source>
        <dbReference type="ARBA" id="ARBA00023080"/>
    </source>
</evidence>
<comment type="similarity">
    <text evidence="2 9">Belongs to the pyrimidine 5'-nucleotidase family.</text>
</comment>
<evidence type="ECO:0000256" key="7">
    <source>
        <dbReference type="ARBA" id="ARBA00022842"/>
    </source>
</evidence>
<dbReference type="GO" id="GO:0005737">
    <property type="term" value="C:cytoplasm"/>
    <property type="evidence" value="ECO:0007669"/>
    <property type="project" value="UniProtKB-SubCell"/>
</dbReference>
<evidence type="ECO:0000256" key="9">
    <source>
        <dbReference type="RuleBase" id="RU361276"/>
    </source>
</evidence>